<dbReference type="InterPro" id="IPR053714">
    <property type="entry name" value="Iso_Racemase_Enz_sf"/>
</dbReference>
<name>A0A8H3DUZ2_9AGAM</name>
<dbReference type="Gene3D" id="3.40.50.12500">
    <property type="match status" value="1"/>
</dbReference>
<dbReference type="GO" id="GO:0047661">
    <property type="term" value="F:amino-acid racemase activity"/>
    <property type="evidence" value="ECO:0007669"/>
    <property type="project" value="InterPro"/>
</dbReference>
<evidence type="ECO:0000256" key="1">
    <source>
        <dbReference type="ARBA" id="ARBA00038414"/>
    </source>
</evidence>
<dbReference type="PANTHER" id="PTHR28047">
    <property type="entry name" value="PROTEIN DCG1"/>
    <property type="match status" value="1"/>
</dbReference>
<dbReference type="PANTHER" id="PTHR28047:SF5">
    <property type="entry name" value="PROTEIN DCG1"/>
    <property type="match status" value="1"/>
</dbReference>
<protein>
    <recommendedName>
        <fullName evidence="4">Asp/Glu/hydantoin racemase</fullName>
    </recommendedName>
</protein>
<dbReference type="InterPro" id="IPR052186">
    <property type="entry name" value="Hydantoin_racemase-like"/>
</dbReference>
<sequence length="246" mass="26170">MSILATVKGRARKESRILVINPNSSHHMTESLVTMFQNSPPPEHVTLSFFTGPAECPKSIDDEEGCHASAAACLSLLLPRVHAREFDAYLVACYSDHPLPKLLRDASGNSVPALGIFEASVIYSLANTAPTEKFGIITTGKVWETLLTDALGRFLGAAHSTRFAGVMSTGYTAGELHQVHRADVDRKIGDAAKILVQDRGANAICLGCAGMVGMEEAIRKALGDRAGKITIVDGVWVGVLSLSSVV</sequence>
<organism evidence="2 3">
    <name type="scientific">Rhizoctonia solani</name>
    <dbReference type="NCBI Taxonomy" id="456999"/>
    <lineage>
        <taxon>Eukaryota</taxon>
        <taxon>Fungi</taxon>
        <taxon>Dikarya</taxon>
        <taxon>Basidiomycota</taxon>
        <taxon>Agaricomycotina</taxon>
        <taxon>Agaricomycetes</taxon>
        <taxon>Cantharellales</taxon>
        <taxon>Ceratobasidiaceae</taxon>
        <taxon>Rhizoctonia</taxon>
    </lineage>
</organism>
<proteinExistence type="inferred from homology"/>
<evidence type="ECO:0000313" key="2">
    <source>
        <dbReference type="EMBL" id="CAE7053655.1"/>
    </source>
</evidence>
<evidence type="ECO:0008006" key="4">
    <source>
        <dbReference type="Google" id="ProtNLM"/>
    </source>
</evidence>
<comment type="caution">
    <text evidence="2">The sequence shown here is derived from an EMBL/GenBank/DDBJ whole genome shotgun (WGS) entry which is preliminary data.</text>
</comment>
<dbReference type="Pfam" id="PF01177">
    <property type="entry name" value="Asp_Glu_race"/>
    <property type="match status" value="1"/>
</dbReference>
<reference evidence="2" key="1">
    <citation type="submission" date="2021-01" db="EMBL/GenBank/DDBJ databases">
        <authorList>
            <person name="Kaushik A."/>
        </authorList>
    </citation>
    <scope>NUCLEOTIDE SEQUENCE</scope>
    <source>
        <strain evidence="2">AG5</strain>
    </source>
</reference>
<dbReference type="AlphaFoldDB" id="A0A8H3DUZ2"/>
<accession>A0A8H3DUZ2</accession>
<dbReference type="EMBL" id="CAJNJQ010000065">
    <property type="protein sequence ID" value="CAE7053655.1"/>
    <property type="molecule type" value="Genomic_DNA"/>
</dbReference>
<evidence type="ECO:0000313" key="3">
    <source>
        <dbReference type="Proteomes" id="UP000663827"/>
    </source>
</evidence>
<dbReference type="Proteomes" id="UP000663827">
    <property type="component" value="Unassembled WGS sequence"/>
</dbReference>
<dbReference type="InterPro" id="IPR015942">
    <property type="entry name" value="Asp/Glu/hydantoin_racemase"/>
</dbReference>
<gene>
    <name evidence="2" type="ORF">RDB_LOCUS2832</name>
</gene>
<comment type="similarity">
    <text evidence="1">Belongs to the HyuE racemase family.</text>
</comment>